<sequence>MHGIPMTIKSLCEGVLFLGKLKCMNAYRICRLHISLSLCEGVLFLEKGYVLTMPVETHNNTETKSLTTDPVLDGILNGHTTNGNGVASTRTNTNGNSNVDDNDGDAPQVPFKMPRAPPHVYSCFVVNRTDHPIECDVHYDGRPEEDTFNEDVHVTIPAREEKYFPRKIFQPDLPESYCRWVKIITHIRAKKHDGKIVELDYPFDNVHSPIRNWEFHVREQGDILSKPPTRPANILKYENLDEYER</sequence>
<evidence type="ECO:0000256" key="1">
    <source>
        <dbReference type="SAM" id="MobiDB-lite"/>
    </source>
</evidence>
<feature type="region of interest" description="Disordered" evidence="1">
    <location>
        <begin position="79"/>
        <end position="105"/>
    </location>
</feature>
<dbReference type="AlphaFoldDB" id="A0A817RQS3"/>
<gene>
    <name evidence="2" type="ORF">TIS948_LOCUS15598</name>
</gene>
<protein>
    <submittedName>
        <fullName evidence="2">Uncharacterized protein</fullName>
    </submittedName>
</protein>
<comment type="caution">
    <text evidence="2">The sequence shown here is derived from an EMBL/GenBank/DDBJ whole genome shotgun (WGS) entry which is preliminary data.</text>
</comment>
<feature type="compositionally biased region" description="Polar residues" evidence="1">
    <location>
        <begin position="79"/>
        <end position="90"/>
    </location>
</feature>
<proteinExistence type="predicted"/>
<evidence type="ECO:0000313" key="3">
    <source>
        <dbReference type="Proteomes" id="UP000663825"/>
    </source>
</evidence>
<reference evidence="2" key="1">
    <citation type="submission" date="2021-02" db="EMBL/GenBank/DDBJ databases">
        <authorList>
            <person name="Nowell W R."/>
        </authorList>
    </citation>
    <scope>NUCLEOTIDE SEQUENCE</scope>
</reference>
<organism evidence="2 3">
    <name type="scientific">Rotaria socialis</name>
    <dbReference type="NCBI Taxonomy" id="392032"/>
    <lineage>
        <taxon>Eukaryota</taxon>
        <taxon>Metazoa</taxon>
        <taxon>Spiralia</taxon>
        <taxon>Gnathifera</taxon>
        <taxon>Rotifera</taxon>
        <taxon>Eurotatoria</taxon>
        <taxon>Bdelloidea</taxon>
        <taxon>Philodinida</taxon>
        <taxon>Philodinidae</taxon>
        <taxon>Rotaria</taxon>
    </lineage>
</organism>
<name>A0A817RQS3_9BILA</name>
<dbReference type="OrthoDB" id="9972802at2759"/>
<dbReference type="EMBL" id="CAJNXB010002536">
    <property type="protein sequence ID" value="CAF3257928.1"/>
    <property type="molecule type" value="Genomic_DNA"/>
</dbReference>
<accession>A0A817RQS3</accession>
<dbReference type="Proteomes" id="UP000663825">
    <property type="component" value="Unassembled WGS sequence"/>
</dbReference>
<evidence type="ECO:0000313" key="2">
    <source>
        <dbReference type="EMBL" id="CAF3257928.1"/>
    </source>
</evidence>